<organism evidence="2 3">
    <name type="scientific">Phaeodactylibacter xiamenensis</name>
    <dbReference type="NCBI Taxonomy" id="1524460"/>
    <lineage>
        <taxon>Bacteria</taxon>
        <taxon>Pseudomonadati</taxon>
        <taxon>Bacteroidota</taxon>
        <taxon>Saprospiria</taxon>
        <taxon>Saprospirales</taxon>
        <taxon>Haliscomenobacteraceae</taxon>
        <taxon>Phaeodactylibacter</taxon>
    </lineage>
</organism>
<dbReference type="RefSeq" id="WP_044217606.1">
    <property type="nucleotide sequence ID" value="NZ_JBKAGJ010000001.1"/>
</dbReference>
<evidence type="ECO:0000313" key="3">
    <source>
        <dbReference type="Proteomes" id="UP000029736"/>
    </source>
</evidence>
<feature type="coiled-coil region" evidence="1">
    <location>
        <begin position="32"/>
        <end position="89"/>
    </location>
</feature>
<proteinExistence type="predicted"/>
<comment type="caution">
    <text evidence="2">The sequence shown here is derived from an EMBL/GenBank/DDBJ whole genome shotgun (WGS) entry which is preliminary data.</text>
</comment>
<accession>A0A098S9I7</accession>
<evidence type="ECO:0008006" key="4">
    <source>
        <dbReference type="Google" id="ProtNLM"/>
    </source>
</evidence>
<evidence type="ECO:0000313" key="2">
    <source>
        <dbReference type="EMBL" id="KGE88770.1"/>
    </source>
</evidence>
<reference evidence="2 3" key="1">
    <citation type="journal article" date="2014" name="Int. J. Syst. Evol. Microbiol.">
        <title>Phaeodactylibacter xiamenensis gen. nov., sp. nov., a member of the family Saprospiraceae isolated from the marine alga Phaeodactylum tricornutum.</title>
        <authorList>
            <person name="Chen Z.Jr."/>
            <person name="Lei X."/>
            <person name="Lai Q."/>
            <person name="Li Y."/>
            <person name="Zhang B."/>
            <person name="Zhang J."/>
            <person name="Zhang H."/>
            <person name="Yang L."/>
            <person name="Zheng W."/>
            <person name="Tian Y."/>
            <person name="Yu Z."/>
            <person name="Xu H.Jr."/>
            <person name="Zheng T."/>
        </authorList>
    </citation>
    <scope>NUCLEOTIDE SEQUENCE [LARGE SCALE GENOMIC DNA]</scope>
    <source>
        <strain evidence="2 3">KD52</strain>
    </source>
</reference>
<dbReference type="Proteomes" id="UP000029736">
    <property type="component" value="Unassembled WGS sequence"/>
</dbReference>
<keyword evidence="1" id="KW-0175">Coiled coil</keyword>
<evidence type="ECO:0000256" key="1">
    <source>
        <dbReference type="SAM" id="Coils"/>
    </source>
</evidence>
<dbReference type="OrthoDB" id="1093377at2"/>
<protein>
    <recommendedName>
        <fullName evidence="4">V-type ATP synthase subunit E</fullName>
    </recommendedName>
</protein>
<keyword evidence="3" id="KW-1185">Reference proteome</keyword>
<dbReference type="STRING" id="1524460.IX84_06395"/>
<sequence length="202" mass="22431">MEQKLQSLLEKIQQEGVDKGQEVANSLINDAEQKAEDIVTAAQRRAEEIRKQAEQDAEELKRNVTSELKLSAEQTVEALQQRITELITAKATTAPTQAAFSDKAFLKGVIQSLIEQWQQDGQGAALHLSPEREKELFDFFSALAQESLKEGLVVKPAPSLAEGFRIGPANGSYVVSFTEEDFQAFFADFLRPRTKTLLYGEG</sequence>
<dbReference type="AlphaFoldDB" id="A0A098S9I7"/>
<gene>
    <name evidence="2" type="ORF">IX84_06395</name>
</gene>
<dbReference type="EMBL" id="JPOS01000016">
    <property type="protein sequence ID" value="KGE88770.1"/>
    <property type="molecule type" value="Genomic_DNA"/>
</dbReference>
<name>A0A098S9I7_9BACT</name>